<dbReference type="AlphaFoldDB" id="A0AA45WP03"/>
<evidence type="ECO:0000259" key="6">
    <source>
        <dbReference type="SMART" id="SM00853"/>
    </source>
</evidence>
<dbReference type="SUPFAM" id="SSF118116">
    <property type="entry name" value="DNA mismatch repair protein MutL"/>
    <property type="match status" value="1"/>
</dbReference>
<dbReference type="InterPro" id="IPR014790">
    <property type="entry name" value="MutL_C"/>
</dbReference>
<dbReference type="SMART" id="SM01340">
    <property type="entry name" value="DNA_mis_repair"/>
    <property type="match status" value="1"/>
</dbReference>
<sequence>MKIKPIPDEVINKIAAGEVVERPANVLKELIENSIDANANKIEIFIEKGGKKLISVKDNGEGIFQEDMINAVKRHFSSKIEKEEDLYSLKSYGFRGEALASISSVSKLRITSRTIQQPVGSQLYIEGGKFKYLNQTASPLGTKIDVEDLFFNTPARLKFLKSDNTELQHIINIFSYYAILHSDKYFRLVIDKKEVYNLYPSTLEDRIGLLFSSNFAKDLVVIDYENEKGKIYGFVDINLKNKKNFIFVNKRPVKNQLISKTVKNLIGEKGYILFFEFPSFFVDYNVHPSKMEIKFSDDTAVSNLIKEAFSISLNPFKKERKEISFSLNQQISKYKTDKFDILGQIEDSFIVGYYKGDLYILDQHVVNERILYEKFIKDSKEFLSSKNLKNPIKLELSPQGKFNFEILKENLEKVGYRFDENMNILSIPEKLTQTESYNILIEILESGEKDIEKLIKKIAEKLSCHYSITAGDKLRKEEAEKLIKEWIETENPILCPHGRPIYYKIPVEEIKKYVGRS</sequence>
<comment type="similarity">
    <text evidence="1 5">Belongs to the DNA mismatch repair MutL/HexB family.</text>
</comment>
<proteinExistence type="inferred from homology"/>
<dbReference type="Pfam" id="PF13589">
    <property type="entry name" value="HATPase_c_3"/>
    <property type="match status" value="1"/>
</dbReference>
<dbReference type="InterPro" id="IPR002099">
    <property type="entry name" value="MutL/Mlh/PMS"/>
</dbReference>
<dbReference type="SUPFAM" id="SSF54211">
    <property type="entry name" value="Ribosomal protein S5 domain 2-like"/>
    <property type="match status" value="1"/>
</dbReference>
<dbReference type="NCBIfam" id="TIGR00585">
    <property type="entry name" value="mutl"/>
    <property type="match status" value="1"/>
</dbReference>
<evidence type="ECO:0000256" key="1">
    <source>
        <dbReference type="ARBA" id="ARBA00006082"/>
    </source>
</evidence>
<dbReference type="GO" id="GO:0140664">
    <property type="term" value="F:ATP-dependent DNA damage sensor activity"/>
    <property type="evidence" value="ECO:0007669"/>
    <property type="project" value="InterPro"/>
</dbReference>
<reference evidence="8" key="1">
    <citation type="submission" date="2017-05" db="EMBL/GenBank/DDBJ databases">
        <authorList>
            <person name="Varghese N."/>
            <person name="Submissions S."/>
        </authorList>
    </citation>
    <scope>NUCLEOTIDE SEQUENCE</scope>
    <source>
        <strain evidence="8">DSM 18763</strain>
    </source>
</reference>
<keyword evidence="3 5" id="KW-0227">DNA damage</keyword>
<dbReference type="GO" id="GO:0016887">
    <property type="term" value="F:ATP hydrolysis activity"/>
    <property type="evidence" value="ECO:0007669"/>
    <property type="project" value="InterPro"/>
</dbReference>
<dbReference type="InterPro" id="IPR042121">
    <property type="entry name" value="MutL_C_regsub"/>
</dbReference>
<evidence type="ECO:0000256" key="4">
    <source>
        <dbReference type="ARBA" id="ARBA00023204"/>
    </source>
</evidence>
<evidence type="ECO:0000256" key="2">
    <source>
        <dbReference type="ARBA" id="ARBA00021975"/>
    </source>
</evidence>
<gene>
    <name evidence="5" type="primary">mutL</name>
    <name evidence="8" type="ORF">SAMN06264868_12016</name>
</gene>
<dbReference type="FunFam" id="3.30.565.10:FF:000003">
    <property type="entry name" value="DNA mismatch repair endonuclease MutL"/>
    <property type="match status" value="1"/>
</dbReference>
<name>A0AA45WP03_9AQUI</name>
<evidence type="ECO:0000259" key="7">
    <source>
        <dbReference type="SMART" id="SM01340"/>
    </source>
</evidence>
<dbReference type="GO" id="GO:0006298">
    <property type="term" value="P:mismatch repair"/>
    <property type="evidence" value="ECO:0007669"/>
    <property type="project" value="UniProtKB-UniRule"/>
</dbReference>
<dbReference type="RefSeq" id="WP_265134808.1">
    <property type="nucleotide sequence ID" value="NZ_FXTX01000020.1"/>
</dbReference>
<keyword evidence="9" id="KW-1185">Reference proteome</keyword>
<dbReference type="InterPro" id="IPR014721">
    <property type="entry name" value="Ribsml_uS5_D2-typ_fold_subgr"/>
</dbReference>
<dbReference type="PROSITE" id="PS00058">
    <property type="entry name" value="DNA_MISMATCH_REPAIR_1"/>
    <property type="match status" value="1"/>
</dbReference>
<dbReference type="GO" id="GO:0030983">
    <property type="term" value="F:mismatched DNA binding"/>
    <property type="evidence" value="ECO:0007669"/>
    <property type="project" value="InterPro"/>
</dbReference>
<dbReference type="EMBL" id="FXTX01000020">
    <property type="protein sequence ID" value="SMP20140.1"/>
    <property type="molecule type" value="Genomic_DNA"/>
</dbReference>
<evidence type="ECO:0000256" key="5">
    <source>
        <dbReference type="HAMAP-Rule" id="MF_00149"/>
    </source>
</evidence>
<dbReference type="InterPro" id="IPR042120">
    <property type="entry name" value="MutL_C_dimsub"/>
</dbReference>
<dbReference type="InterPro" id="IPR020667">
    <property type="entry name" value="DNA_mismatch_repair_MutL"/>
</dbReference>
<evidence type="ECO:0000313" key="9">
    <source>
        <dbReference type="Proteomes" id="UP001157947"/>
    </source>
</evidence>
<dbReference type="GO" id="GO:0005524">
    <property type="term" value="F:ATP binding"/>
    <property type="evidence" value="ECO:0007669"/>
    <property type="project" value="InterPro"/>
</dbReference>
<dbReference type="SMART" id="SM00853">
    <property type="entry name" value="MutL_C"/>
    <property type="match status" value="1"/>
</dbReference>
<protein>
    <recommendedName>
        <fullName evidence="2 5">DNA mismatch repair protein MutL</fullName>
    </recommendedName>
</protein>
<dbReference type="GO" id="GO:0032300">
    <property type="term" value="C:mismatch repair complex"/>
    <property type="evidence" value="ECO:0007669"/>
    <property type="project" value="InterPro"/>
</dbReference>
<dbReference type="Gene3D" id="3.30.230.10">
    <property type="match status" value="1"/>
</dbReference>
<dbReference type="InterPro" id="IPR038973">
    <property type="entry name" value="MutL/Mlh/Pms-like"/>
</dbReference>
<comment type="caution">
    <text evidence="8">The sequence shown here is derived from an EMBL/GenBank/DDBJ whole genome shotgun (WGS) entry which is preliminary data.</text>
</comment>
<evidence type="ECO:0000256" key="3">
    <source>
        <dbReference type="ARBA" id="ARBA00022763"/>
    </source>
</evidence>
<dbReference type="SUPFAM" id="SSF55874">
    <property type="entry name" value="ATPase domain of HSP90 chaperone/DNA topoisomerase II/histidine kinase"/>
    <property type="match status" value="1"/>
</dbReference>
<comment type="function">
    <text evidence="5">This protein is involved in the repair of mismatches in DNA. It is required for dam-dependent methyl-directed DNA mismatch repair. May act as a 'molecular matchmaker', a protein that promotes the formation of a stable complex between two or more DNA-binding proteins in an ATP-dependent manner without itself being part of a final effector complex.</text>
</comment>
<dbReference type="InterPro" id="IPR014762">
    <property type="entry name" value="DNA_mismatch_repair_CS"/>
</dbReference>
<feature type="domain" description="DNA mismatch repair protein S5" evidence="7">
    <location>
        <begin position="207"/>
        <end position="314"/>
    </location>
</feature>
<dbReference type="Pfam" id="PF01119">
    <property type="entry name" value="DNA_mis_repair"/>
    <property type="match status" value="1"/>
</dbReference>
<dbReference type="Gene3D" id="3.30.565.10">
    <property type="entry name" value="Histidine kinase-like ATPase, C-terminal domain"/>
    <property type="match status" value="1"/>
</dbReference>
<dbReference type="Proteomes" id="UP001157947">
    <property type="component" value="Unassembled WGS sequence"/>
</dbReference>
<evidence type="ECO:0000313" key="8">
    <source>
        <dbReference type="EMBL" id="SMP20140.1"/>
    </source>
</evidence>
<dbReference type="PANTHER" id="PTHR10073:SF12">
    <property type="entry name" value="DNA MISMATCH REPAIR PROTEIN MLH1"/>
    <property type="match status" value="1"/>
</dbReference>
<dbReference type="CDD" id="cd00782">
    <property type="entry name" value="MutL_Trans"/>
    <property type="match status" value="1"/>
</dbReference>
<dbReference type="Pfam" id="PF08676">
    <property type="entry name" value="MutL_C"/>
    <property type="match status" value="1"/>
</dbReference>
<dbReference type="Gene3D" id="3.30.1370.100">
    <property type="entry name" value="MutL, C-terminal domain, regulatory subdomain"/>
    <property type="match status" value="1"/>
</dbReference>
<dbReference type="InterPro" id="IPR037198">
    <property type="entry name" value="MutL_C_sf"/>
</dbReference>
<dbReference type="InterPro" id="IPR036890">
    <property type="entry name" value="HATPase_C_sf"/>
</dbReference>
<dbReference type="HAMAP" id="MF_00149">
    <property type="entry name" value="DNA_mis_repair"/>
    <property type="match status" value="1"/>
</dbReference>
<dbReference type="Gene3D" id="3.30.1540.20">
    <property type="entry name" value="MutL, C-terminal domain, dimerisation subdomain"/>
    <property type="match status" value="1"/>
</dbReference>
<dbReference type="PANTHER" id="PTHR10073">
    <property type="entry name" value="DNA MISMATCH REPAIR PROTEIN MLH, PMS, MUTL"/>
    <property type="match status" value="1"/>
</dbReference>
<organism evidence="8 9">
    <name type="scientific">Venenivibrio stagnispumantis</name>
    <dbReference type="NCBI Taxonomy" id="407998"/>
    <lineage>
        <taxon>Bacteria</taxon>
        <taxon>Pseudomonadati</taxon>
        <taxon>Aquificota</taxon>
        <taxon>Aquificia</taxon>
        <taxon>Aquificales</taxon>
        <taxon>Hydrogenothermaceae</taxon>
        <taxon>Venenivibrio</taxon>
    </lineage>
</organism>
<accession>A0AA45WP03</accession>
<keyword evidence="4 5" id="KW-0234">DNA repair</keyword>
<dbReference type="InterPro" id="IPR013507">
    <property type="entry name" value="DNA_mismatch_S5_2-like"/>
</dbReference>
<feature type="domain" description="MutL C-terminal dimerisation" evidence="6">
    <location>
        <begin position="341"/>
        <end position="474"/>
    </location>
</feature>
<dbReference type="InterPro" id="IPR020568">
    <property type="entry name" value="Ribosomal_Su5_D2-typ_SF"/>
</dbReference>
<dbReference type="CDD" id="cd16926">
    <property type="entry name" value="HATPase_MutL-MLH-PMS-like"/>
    <property type="match status" value="1"/>
</dbReference>